<sequence>MANPQYYTNVGESFLIWKTLHFDAEKTEIYNKEYQQLSCLKPATVKMGTFPSWMTDTGSRRRQALSAAYMPTLKMSMHPLTSRRQAIPASVPAEVLLQGRYDWE</sequence>
<proteinExistence type="predicted"/>
<protein>
    <submittedName>
        <fullName evidence="1">Uncharacterized protein</fullName>
    </submittedName>
</protein>
<dbReference type="Proteomes" id="UP001549098">
    <property type="component" value="Unassembled WGS sequence"/>
</dbReference>
<keyword evidence="2" id="KW-1185">Reference proteome</keyword>
<dbReference type="RefSeq" id="WP_354501630.1">
    <property type="nucleotide sequence ID" value="NZ_JBEPLV010000007.1"/>
</dbReference>
<gene>
    <name evidence="1" type="ORF">ABID47_005589</name>
</gene>
<evidence type="ECO:0000313" key="2">
    <source>
        <dbReference type="Proteomes" id="UP001549098"/>
    </source>
</evidence>
<organism evidence="1 2">
    <name type="scientific">Paenibacillus favisporus</name>
    <dbReference type="NCBI Taxonomy" id="221028"/>
    <lineage>
        <taxon>Bacteria</taxon>
        <taxon>Bacillati</taxon>
        <taxon>Bacillota</taxon>
        <taxon>Bacilli</taxon>
        <taxon>Bacillales</taxon>
        <taxon>Paenibacillaceae</taxon>
        <taxon>Paenibacillus</taxon>
    </lineage>
</organism>
<name>A0ABV2FB08_9BACL</name>
<accession>A0ABV2FB08</accession>
<comment type="caution">
    <text evidence="1">The sequence shown here is derived from an EMBL/GenBank/DDBJ whole genome shotgun (WGS) entry which is preliminary data.</text>
</comment>
<dbReference type="EMBL" id="JBEPLV010000007">
    <property type="protein sequence ID" value="MET3548957.1"/>
    <property type="molecule type" value="Genomic_DNA"/>
</dbReference>
<evidence type="ECO:0000313" key="1">
    <source>
        <dbReference type="EMBL" id="MET3548957.1"/>
    </source>
</evidence>
<reference evidence="1 2" key="1">
    <citation type="submission" date="2024-06" db="EMBL/GenBank/DDBJ databases">
        <title>Genomic Encyclopedia of Type Strains, Phase IV (KMG-IV): sequencing the most valuable type-strain genomes for metagenomic binning, comparative biology and taxonomic classification.</title>
        <authorList>
            <person name="Goeker M."/>
        </authorList>
    </citation>
    <scope>NUCLEOTIDE SEQUENCE [LARGE SCALE GENOMIC DNA]</scope>
    <source>
        <strain evidence="1 2">DSM 17253</strain>
    </source>
</reference>